<sequence length="282" mass="29350">MRAQCLLLALGGAGVAAPSAPHALSQPLDLPQPHLLLPRSPQLSNALGSIVAGLGNFVSGVGSLLVPIPAANGAAALAPAPARPAPTTPPKGGQRASAPITTTAETVTCRAFPDTLASSPGRQTVWTTASKQTVTCWSTASLPGAQGRVQGSEVWLRTSGGCWVPEMNVQESTDWQTVLGRCETPKHWVGTLLPQYKRLDCYQCASLNCASRNLGPETLVDLACTTSGDSAGGNSTWIKSFWENCYFPAAIFEPAKYIGEYSGPRGIRLINVGTAGPKCAGR</sequence>
<evidence type="ECO:0000256" key="1">
    <source>
        <dbReference type="SAM" id="MobiDB-lite"/>
    </source>
</evidence>
<dbReference type="Proteomes" id="UP000799640">
    <property type="component" value="Unassembled WGS sequence"/>
</dbReference>
<evidence type="ECO:0000313" key="3">
    <source>
        <dbReference type="Proteomes" id="UP000799640"/>
    </source>
</evidence>
<accession>A0A6G1HLF7</accession>
<feature type="region of interest" description="Disordered" evidence="1">
    <location>
        <begin position="78"/>
        <end position="98"/>
    </location>
</feature>
<protein>
    <submittedName>
        <fullName evidence="2">Uncharacterized protein</fullName>
    </submittedName>
</protein>
<dbReference type="EMBL" id="ML996705">
    <property type="protein sequence ID" value="KAF2396893.1"/>
    <property type="molecule type" value="Genomic_DNA"/>
</dbReference>
<organism evidence="2 3">
    <name type="scientific">Trichodelitschia bisporula</name>
    <dbReference type="NCBI Taxonomy" id="703511"/>
    <lineage>
        <taxon>Eukaryota</taxon>
        <taxon>Fungi</taxon>
        <taxon>Dikarya</taxon>
        <taxon>Ascomycota</taxon>
        <taxon>Pezizomycotina</taxon>
        <taxon>Dothideomycetes</taxon>
        <taxon>Dothideomycetes incertae sedis</taxon>
        <taxon>Phaeotrichales</taxon>
        <taxon>Phaeotrichaceae</taxon>
        <taxon>Trichodelitschia</taxon>
    </lineage>
</organism>
<evidence type="ECO:0000313" key="2">
    <source>
        <dbReference type="EMBL" id="KAF2396893.1"/>
    </source>
</evidence>
<dbReference type="AlphaFoldDB" id="A0A6G1HLF7"/>
<name>A0A6G1HLF7_9PEZI</name>
<keyword evidence="3" id="KW-1185">Reference proteome</keyword>
<gene>
    <name evidence="2" type="ORF">EJ06DRAFT_533615</name>
</gene>
<reference evidence="2" key="1">
    <citation type="journal article" date="2020" name="Stud. Mycol.">
        <title>101 Dothideomycetes genomes: a test case for predicting lifestyles and emergence of pathogens.</title>
        <authorList>
            <person name="Haridas S."/>
            <person name="Albert R."/>
            <person name="Binder M."/>
            <person name="Bloem J."/>
            <person name="Labutti K."/>
            <person name="Salamov A."/>
            <person name="Andreopoulos B."/>
            <person name="Baker S."/>
            <person name="Barry K."/>
            <person name="Bills G."/>
            <person name="Bluhm B."/>
            <person name="Cannon C."/>
            <person name="Castanera R."/>
            <person name="Culley D."/>
            <person name="Daum C."/>
            <person name="Ezra D."/>
            <person name="Gonzalez J."/>
            <person name="Henrissat B."/>
            <person name="Kuo A."/>
            <person name="Liang C."/>
            <person name="Lipzen A."/>
            <person name="Lutzoni F."/>
            <person name="Magnuson J."/>
            <person name="Mondo S."/>
            <person name="Nolan M."/>
            <person name="Ohm R."/>
            <person name="Pangilinan J."/>
            <person name="Park H.-J."/>
            <person name="Ramirez L."/>
            <person name="Alfaro M."/>
            <person name="Sun H."/>
            <person name="Tritt A."/>
            <person name="Yoshinaga Y."/>
            <person name="Zwiers L.-H."/>
            <person name="Turgeon B."/>
            <person name="Goodwin S."/>
            <person name="Spatafora J."/>
            <person name="Crous P."/>
            <person name="Grigoriev I."/>
        </authorList>
    </citation>
    <scope>NUCLEOTIDE SEQUENCE</scope>
    <source>
        <strain evidence="2">CBS 262.69</strain>
    </source>
</reference>
<dbReference type="OrthoDB" id="3944451at2759"/>
<proteinExistence type="predicted"/>